<organism evidence="4 5">
    <name type="scientific">Fasciolopsis buskii</name>
    <dbReference type="NCBI Taxonomy" id="27845"/>
    <lineage>
        <taxon>Eukaryota</taxon>
        <taxon>Metazoa</taxon>
        <taxon>Spiralia</taxon>
        <taxon>Lophotrochozoa</taxon>
        <taxon>Platyhelminthes</taxon>
        <taxon>Trematoda</taxon>
        <taxon>Digenea</taxon>
        <taxon>Plagiorchiida</taxon>
        <taxon>Echinostomata</taxon>
        <taxon>Echinostomatoidea</taxon>
        <taxon>Fasciolidae</taxon>
        <taxon>Fasciolopsis</taxon>
    </lineage>
</organism>
<reference evidence="4" key="1">
    <citation type="submission" date="2019-05" db="EMBL/GenBank/DDBJ databases">
        <title>Annotation for the trematode Fasciolopsis buski.</title>
        <authorList>
            <person name="Choi Y.-J."/>
        </authorList>
    </citation>
    <scope>NUCLEOTIDE SEQUENCE</scope>
    <source>
        <strain evidence="4">HT</strain>
        <tissue evidence="4">Whole worm</tissue>
    </source>
</reference>
<dbReference type="Pfam" id="PF12796">
    <property type="entry name" value="Ank_2"/>
    <property type="match status" value="1"/>
</dbReference>
<dbReference type="Proteomes" id="UP000728185">
    <property type="component" value="Unassembled WGS sequence"/>
</dbReference>
<dbReference type="OrthoDB" id="539213at2759"/>
<dbReference type="PROSITE" id="PS50297">
    <property type="entry name" value="ANK_REP_REGION"/>
    <property type="match status" value="1"/>
</dbReference>
<accession>A0A8E0RN09</accession>
<dbReference type="Gene3D" id="1.25.40.20">
    <property type="entry name" value="Ankyrin repeat-containing domain"/>
    <property type="match status" value="1"/>
</dbReference>
<feature type="repeat" description="ANK" evidence="3">
    <location>
        <begin position="75"/>
        <end position="107"/>
    </location>
</feature>
<dbReference type="InterPro" id="IPR002110">
    <property type="entry name" value="Ankyrin_rpt"/>
</dbReference>
<keyword evidence="2 3" id="KW-0040">ANK repeat</keyword>
<proteinExistence type="predicted"/>
<dbReference type="PANTHER" id="PTHR24173:SF74">
    <property type="entry name" value="ANKYRIN REPEAT DOMAIN-CONTAINING PROTEIN 16"/>
    <property type="match status" value="1"/>
</dbReference>
<evidence type="ECO:0000256" key="1">
    <source>
        <dbReference type="ARBA" id="ARBA00022737"/>
    </source>
</evidence>
<keyword evidence="5" id="KW-1185">Reference proteome</keyword>
<protein>
    <submittedName>
        <fullName evidence="4">Uncharacterized protein</fullName>
    </submittedName>
</protein>
<dbReference type="SMART" id="SM00248">
    <property type="entry name" value="ANK"/>
    <property type="match status" value="3"/>
</dbReference>
<keyword evidence="1" id="KW-0677">Repeat</keyword>
<evidence type="ECO:0000256" key="3">
    <source>
        <dbReference type="PROSITE-ProRule" id="PRU00023"/>
    </source>
</evidence>
<gene>
    <name evidence="4" type="ORF">FBUS_06949</name>
</gene>
<evidence type="ECO:0000256" key="2">
    <source>
        <dbReference type="ARBA" id="ARBA00023043"/>
    </source>
</evidence>
<dbReference type="InterPro" id="IPR036770">
    <property type="entry name" value="Ankyrin_rpt-contain_sf"/>
</dbReference>
<name>A0A8E0RN09_9TREM</name>
<dbReference type="PANTHER" id="PTHR24173">
    <property type="entry name" value="ANKYRIN REPEAT CONTAINING"/>
    <property type="match status" value="1"/>
</dbReference>
<evidence type="ECO:0000313" key="4">
    <source>
        <dbReference type="EMBL" id="KAA0188284.1"/>
    </source>
</evidence>
<dbReference type="EMBL" id="LUCM01008504">
    <property type="protein sequence ID" value="KAA0188284.1"/>
    <property type="molecule type" value="Genomic_DNA"/>
</dbReference>
<dbReference type="SUPFAM" id="SSF48403">
    <property type="entry name" value="Ankyrin repeat"/>
    <property type="match status" value="1"/>
</dbReference>
<dbReference type="PROSITE" id="PS50088">
    <property type="entry name" value="ANK_REPEAT"/>
    <property type="match status" value="1"/>
</dbReference>
<comment type="caution">
    <text evidence="4">The sequence shown here is derived from an EMBL/GenBank/DDBJ whole genome shotgun (WGS) entry which is preliminary data.</text>
</comment>
<sequence>MCAADQNGWTPIYYAIYSKKGSECFEYLLQNYGVPSIDKLGRTILHHASLLGKLAYCKQILEKADSGLINKVDNQNRTALHLATTCGHGDIVHLLLTHNANPKIGDECGHSALTYARAQHLHFCSRLLTQHVRSKENLSADRCHANDAKRLHSTLGKMWSQSASHLNRPIGCSSFDSSSDSLDPERHLWSKSGRCQSWGAVRQKQPTPNCYQNGGKKPHLEENTVPFTPRKVTVYMSSSGDPLYRARENLTIQDEEEVIPVVSYQVVRM</sequence>
<evidence type="ECO:0000313" key="5">
    <source>
        <dbReference type="Proteomes" id="UP000728185"/>
    </source>
</evidence>
<dbReference type="AlphaFoldDB" id="A0A8E0RN09"/>